<evidence type="ECO:0000313" key="10">
    <source>
        <dbReference type="EMBL" id="WXI02747.1"/>
    </source>
</evidence>
<keyword evidence="5 7" id="KW-1015">Disulfide bond</keyword>
<dbReference type="GO" id="GO:0004867">
    <property type="term" value="F:serine-type endopeptidase inhibitor activity"/>
    <property type="evidence" value="ECO:0007669"/>
    <property type="project" value="UniProtKB-UniRule"/>
</dbReference>
<evidence type="ECO:0000256" key="5">
    <source>
        <dbReference type="ARBA" id="ARBA00023157"/>
    </source>
</evidence>
<dbReference type="InterPro" id="IPR008037">
    <property type="entry name" value="Pacifastin_dom"/>
</dbReference>
<dbReference type="InterPro" id="IPR001007">
    <property type="entry name" value="VWF_dom"/>
</dbReference>
<evidence type="ECO:0000259" key="9">
    <source>
        <dbReference type="PROSITE" id="PS51446"/>
    </source>
</evidence>
<comment type="caution">
    <text evidence="7">Lacks conserved residue(s) required for the propagation of feature annotation.</text>
</comment>
<evidence type="ECO:0000256" key="2">
    <source>
        <dbReference type="ARBA" id="ARBA00022525"/>
    </source>
</evidence>
<evidence type="ECO:0000256" key="6">
    <source>
        <dbReference type="ARBA" id="ARBA00029459"/>
    </source>
</evidence>
<dbReference type="SUPFAM" id="SSF57283">
    <property type="entry name" value="PMP inhibitors"/>
    <property type="match status" value="1"/>
</dbReference>
<comment type="subcellular location">
    <subcellularLocation>
        <location evidence="1">Secreted</location>
    </subcellularLocation>
</comment>
<dbReference type="EMBL" id="PP517497">
    <property type="protein sequence ID" value="WXI02747.1"/>
    <property type="molecule type" value="mRNA"/>
</dbReference>
<dbReference type="AlphaFoldDB" id="A0AB38ZEQ6"/>
<proteinExistence type="evidence at transcript level"/>
<feature type="signal peptide" evidence="8">
    <location>
        <begin position="1"/>
        <end position="18"/>
    </location>
</feature>
<evidence type="ECO:0000256" key="1">
    <source>
        <dbReference type="ARBA" id="ARBA00004613"/>
    </source>
</evidence>
<name>A0AB38ZEQ6_9HEMI</name>
<dbReference type="SMART" id="SM00215">
    <property type="entry name" value="VWC_out"/>
    <property type="match status" value="1"/>
</dbReference>
<protein>
    <submittedName>
        <fullName evidence="10">Venom pacifastin 2</fullName>
    </submittedName>
</protein>
<dbReference type="PROSITE" id="PS51446">
    <property type="entry name" value="PACIFASTIN"/>
    <property type="match status" value="1"/>
</dbReference>
<evidence type="ECO:0000256" key="4">
    <source>
        <dbReference type="ARBA" id="ARBA00022900"/>
    </source>
</evidence>
<comment type="similarity">
    <text evidence="6 7">Belongs to the protease inhibitor I19 family.</text>
</comment>
<evidence type="ECO:0000256" key="3">
    <source>
        <dbReference type="ARBA" id="ARBA00022690"/>
    </source>
</evidence>
<dbReference type="InterPro" id="IPR036201">
    <property type="entry name" value="Pacifastin_dom_sf"/>
</dbReference>
<organism evidence="10">
    <name type="scientific">Oncocephalus sp</name>
    <dbReference type="NCBI Taxonomy" id="2944721"/>
    <lineage>
        <taxon>Eukaryota</taxon>
        <taxon>Metazoa</taxon>
        <taxon>Ecdysozoa</taxon>
        <taxon>Arthropoda</taxon>
        <taxon>Hexapoda</taxon>
        <taxon>Insecta</taxon>
        <taxon>Pterygota</taxon>
        <taxon>Neoptera</taxon>
        <taxon>Paraneoptera</taxon>
        <taxon>Hemiptera</taxon>
        <taxon>Heteroptera</taxon>
        <taxon>Panheteroptera</taxon>
        <taxon>Cimicomorpha</taxon>
        <taxon>Reduviidae</taxon>
        <taxon>Stenopodainae</taxon>
        <taxon>Oncocephalus</taxon>
    </lineage>
</organism>
<keyword evidence="2" id="KW-0964">Secreted</keyword>
<dbReference type="Pfam" id="PF05375">
    <property type="entry name" value="Pacifastin_I"/>
    <property type="match status" value="3"/>
</dbReference>
<dbReference type="Gene3D" id="2.10.70.10">
    <property type="entry name" value="Complement Module, domain 1"/>
    <property type="match status" value="1"/>
</dbReference>
<dbReference type="GO" id="GO:0005576">
    <property type="term" value="C:extracellular region"/>
    <property type="evidence" value="ECO:0007669"/>
    <property type="project" value="UniProtKB-SubCell"/>
</dbReference>
<feature type="disulfide bond" evidence="7">
    <location>
        <begin position="97"/>
        <end position="112"/>
    </location>
</feature>
<keyword evidence="8" id="KW-0732">Signal</keyword>
<evidence type="ECO:0000256" key="7">
    <source>
        <dbReference type="PROSITE-ProRule" id="PRU00776"/>
    </source>
</evidence>
<accession>A0AB38ZEQ6</accession>
<feature type="disulfide bond" evidence="7">
    <location>
        <begin position="110"/>
        <end position="120"/>
    </location>
</feature>
<feature type="domain" description="Pacifastin" evidence="9">
    <location>
        <begin position="94"/>
        <end position="126"/>
    </location>
</feature>
<keyword evidence="3 7" id="KW-0646">Protease inhibitor</keyword>
<dbReference type="SUPFAM" id="SSF57603">
    <property type="entry name" value="FnI-like domain"/>
    <property type="match status" value="2"/>
</dbReference>
<keyword evidence="4 7" id="KW-0722">Serine protease inhibitor</keyword>
<sequence length="126" mass="13714">MKVAIFFALAAVFVAAEACKDGERFMAPDGCNKCVCIKGKAACTKMWCPPRKSLRCKNGETFIASDGCNKCKCIGGKAACTKMRCPPKKVKRDAEECEPDTVWKKDCNVCLCTDEGTAVCTTMECF</sequence>
<feature type="chain" id="PRO_5044233759" evidence="8">
    <location>
        <begin position="19"/>
        <end position="126"/>
    </location>
</feature>
<evidence type="ECO:0000256" key="8">
    <source>
        <dbReference type="SAM" id="SignalP"/>
    </source>
</evidence>
<reference evidence="10" key="1">
    <citation type="submission" date="2024-03" db="EMBL/GenBank/DDBJ databases">
        <title>Venom adaptation and exaptation during the trophic switch to blood-feeding by kissing bugs (Reduviidae: Triatominae).</title>
        <authorList>
            <person name="Zdenek C.N."/>
            <person name="Cardoso F.C."/>
            <person name="Robinson S.D."/>
            <person name="Mercedes R.S."/>
            <person name="Raidjoe E.R."/>
            <person name="Hernandez-Vargas M.J."/>
            <person name="Jin J."/>
            <person name="Corzo G."/>
            <person name="Vetter I."/>
            <person name="King G.F."/>
            <person name="Fry B.G."/>
            <person name="Walker A."/>
        </authorList>
    </citation>
    <scope>NUCLEOTIDE SEQUENCE</scope>
</reference>
<feature type="disulfide bond" evidence="7">
    <location>
        <begin position="107"/>
        <end position="125"/>
    </location>
</feature>